<evidence type="ECO:0000313" key="7">
    <source>
        <dbReference type="Proteomes" id="UP001139409"/>
    </source>
</evidence>
<sequence length="476" mass="55344">MLVVLISLCSLFTGSGLPLNHSVHADSVSSDTIRYYQVGKIIIVGNKKTKNPIILREMTVKTGDVYESKELAIILEGDRKKIMNTRLFNSVKITVMPPFQSRTDILIEISERWYTFPVPIFSLADRNFNDWIQNQGGDLSRVSYGLKLYQNNTRGRNERLRLDAQFGFTKRFAIAYQMPYVDKSQRHGLNFAAQYADNKNVAYRTVNHVAQFLDSEDVLRTRRLINIGYTFRNSFFTRHNVDITYNNNDISDTLLISNPSYHSDSSLKQQYFSISYQFVIDRRDLFAYPLNGHFFQATLRKDGLGIYKDLDKTELVVKYIHYSPLGKDYYLSNYSAAYISAPENPPYSSLSGLGYRSDYIRGYELYLIEGQHLLLNRTTFKKKIFSTDLYAGFIPVEQFRRIPIAIYLKTYFDMGYARNYEFYETEGLNTRLSNKYLFGTGLGIDFVTFYDAVLRLEYSFNAEKEGGFFLNFKKEF</sequence>
<name>A0A9X1KX28_9BACT</name>
<dbReference type="InterPro" id="IPR010827">
    <property type="entry name" value="BamA/TamA_POTRA"/>
</dbReference>
<organism evidence="4 7">
    <name type="scientific">Fulvivirga sedimenti</name>
    <dbReference type="NCBI Taxonomy" id="2879465"/>
    <lineage>
        <taxon>Bacteria</taxon>
        <taxon>Pseudomonadati</taxon>
        <taxon>Bacteroidota</taxon>
        <taxon>Cytophagia</taxon>
        <taxon>Cytophagales</taxon>
        <taxon>Fulvivirgaceae</taxon>
        <taxon>Fulvivirga</taxon>
    </lineage>
</organism>
<proteinExistence type="predicted"/>
<evidence type="ECO:0000313" key="5">
    <source>
        <dbReference type="EMBL" id="MCA6076587.1"/>
    </source>
</evidence>
<evidence type="ECO:0000259" key="3">
    <source>
        <dbReference type="PROSITE" id="PS51779"/>
    </source>
</evidence>
<dbReference type="InterPro" id="IPR000184">
    <property type="entry name" value="Bac_surfAg_D15"/>
</dbReference>
<dbReference type="EMBL" id="JAIXNE010000002">
    <property type="protein sequence ID" value="MCA6075410.1"/>
    <property type="molecule type" value="Genomic_DNA"/>
</dbReference>
<evidence type="ECO:0000313" key="6">
    <source>
        <dbReference type="EMBL" id="MCA6077715.1"/>
    </source>
</evidence>
<feature type="domain" description="POTRA" evidence="3">
    <location>
        <begin position="36"/>
        <end position="112"/>
    </location>
</feature>
<dbReference type="Pfam" id="PF01103">
    <property type="entry name" value="Omp85"/>
    <property type="match status" value="1"/>
</dbReference>
<dbReference type="EMBL" id="JAIXNE010000004">
    <property type="protein sequence ID" value="MCA6077715.1"/>
    <property type="molecule type" value="Genomic_DNA"/>
</dbReference>
<reference evidence="4" key="1">
    <citation type="submission" date="2021-09" db="EMBL/GenBank/DDBJ databases">
        <title>Fulvivirga sp. isolated from coastal sediment.</title>
        <authorList>
            <person name="Yu H."/>
        </authorList>
    </citation>
    <scope>NUCLEOTIDE SEQUENCE</scope>
    <source>
        <strain evidence="4">1062</strain>
    </source>
</reference>
<dbReference type="PROSITE" id="PS51779">
    <property type="entry name" value="POTRA"/>
    <property type="match status" value="1"/>
</dbReference>
<comment type="caution">
    <text evidence="4">The sequence shown here is derived from an EMBL/GenBank/DDBJ whole genome shotgun (WGS) entry which is preliminary data.</text>
</comment>
<accession>A0A9X1KX28</accession>
<dbReference type="Proteomes" id="UP001139409">
    <property type="component" value="Unassembled WGS sequence"/>
</dbReference>
<dbReference type="Gene3D" id="3.10.20.310">
    <property type="entry name" value="membrane protein fhac"/>
    <property type="match status" value="1"/>
</dbReference>
<keyword evidence="2" id="KW-0472">Membrane</keyword>
<gene>
    <name evidence="4" type="ORF">LDX50_11055</name>
    <name evidence="5" type="ORF">LDX50_17025</name>
    <name evidence="6" type="ORF">LDX50_22745</name>
</gene>
<dbReference type="AlphaFoldDB" id="A0A9X1KX28"/>
<evidence type="ECO:0000313" key="4">
    <source>
        <dbReference type="EMBL" id="MCA6075410.1"/>
    </source>
</evidence>
<keyword evidence="7" id="KW-1185">Reference proteome</keyword>
<protein>
    <submittedName>
        <fullName evidence="4">BamA/TamA family outer membrane protein</fullName>
    </submittedName>
</protein>
<dbReference type="EMBL" id="JAIXNE010000003">
    <property type="protein sequence ID" value="MCA6076587.1"/>
    <property type="molecule type" value="Genomic_DNA"/>
</dbReference>
<dbReference type="Gene3D" id="2.40.160.50">
    <property type="entry name" value="membrane protein fhac: a member of the omp85/tpsb transporter family"/>
    <property type="match status" value="1"/>
</dbReference>
<comment type="subcellular location">
    <subcellularLocation>
        <location evidence="1">Membrane</location>
    </subcellularLocation>
</comment>
<evidence type="ECO:0000256" key="1">
    <source>
        <dbReference type="ARBA" id="ARBA00004370"/>
    </source>
</evidence>
<dbReference type="Pfam" id="PF07244">
    <property type="entry name" value="POTRA"/>
    <property type="match status" value="1"/>
</dbReference>
<dbReference type="RefSeq" id="WP_225698512.1">
    <property type="nucleotide sequence ID" value="NZ_JAIXNE010000002.1"/>
</dbReference>
<dbReference type="GO" id="GO:0019867">
    <property type="term" value="C:outer membrane"/>
    <property type="evidence" value="ECO:0007669"/>
    <property type="project" value="InterPro"/>
</dbReference>
<dbReference type="InterPro" id="IPR034746">
    <property type="entry name" value="POTRA"/>
</dbReference>
<evidence type="ECO:0000256" key="2">
    <source>
        <dbReference type="ARBA" id="ARBA00023136"/>
    </source>
</evidence>